<keyword evidence="1" id="KW-0472">Membrane</keyword>
<proteinExistence type="predicted"/>
<accession>X1JEA0</accession>
<comment type="caution">
    <text evidence="3">The sequence shown here is derived from an EMBL/GenBank/DDBJ whole genome shotgun (WGS) entry which is preliminary data.</text>
</comment>
<name>X1JEA0_9ZZZZ</name>
<dbReference type="EMBL" id="BARV01002519">
    <property type="protein sequence ID" value="GAH93011.1"/>
    <property type="molecule type" value="Genomic_DNA"/>
</dbReference>
<organism evidence="3">
    <name type="scientific">marine sediment metagenome</name>
    <dbReference type="NCBI Taxonomy" id="412755"/>
    <lineage>
        <taxon>unclassified sequences</taxon>
        <taxon>metagenomes</taxon>
        <taxon>ecological metagenomes</taxon>
    </lineage>
</organism>
<keyword evidence="1" id="KW-0812">Transmembrane</keyword>
<evidence type="ECO:0000313" key="2">
    <source>
        <dbReference type="EMBL" id="GAH88061.1"/>
    </source>
</evidence>
<dbReference type="EMBL" id="BARU01042758">
    <property type="protein sequence ID" value="GAH88061.1"/>
    <property type="molecule type" value="Genomic_DNA"/>
</dbReference>
<feature type="transmembrane region" description="Helical" evidence="1">
    <location>
        <begin position="43"/>
        <end position="63"/>
    </location>
</feature>
<feature type="transmembrane region" description="Helical" evidence="1">
    <location>
        <begin position="7"/>
        <end position="31"/>
    </location>
</feature>
<evidence type="ECO:0000256" key="1">
    <source>
        <dbReference type="SAM" id="Phobius"/>
    </source>
</evidence>
<dbReference type="AlphaFoldDB" id="X1JEA0"/>
<sequence>MQSKTWGLVLFALGVFSMHVYTTASFLWALMGIPLAYPSVPPSIWGYSVPIGAVLMVIGGLVYGKKAKEVIK</sequence>
<evidence type="ECO:0000313" key="3">
    <source>
        <dbReference type="EMBL" id="GAH93011.1"/>
    </source>
</evidence>
<keyword evidence="1" id="KW-1133">Transmembrane helix</keyword>
<protein>
    <submittedName>
        <fullName evidence="3">Uncharacterized protein</fullName>
    </submittedName>
</protein>
<gene>
    <name evidence="2" type="ORF">S03H2_65628</name>
    <name evidence="3" type="ORF">S06H3_06474</name>
</gene>
<reference evidence="3" key="1">
    <citation type="journal article" date="2014" name="Front. Microbiol.">
        <title>High frequency of phylogenetically diverse reductive dehalogenase-homologous genes in deep subseafloor sedimentary metagenomes.</title>
        <authorList>
            <person name="Kawai M."/>
            <person name="Futagami T."/>
            <person name="Toyoda A."/>
            <person name="Takaki Y."/>
            <person name="Nishi S."/>
            <person name="Hori S."/>
            <person name="Arai W."/>
            <person name="Tsubouchi T."/>
            <person name="Morono Y."/>
            <person name="Uchiyama I."/>
            <person name="Ito T."/>
            <person name="Fujiyama A."/>
            <person name="Inagaki F."/>
            <person name="Takami H."/>
        </authorList>
    </citation>
    <scope>NUCLEOTIDE SEQUENCE</scope>
    <source>
        <strain evidence="3">Expedition CK06-06</strain>
    </source>
</reference>